<keyword evidence="5" id="KW-0694">RNA-binding</keyword>
<evidence type="ECO:0000256" key="1">
    <source>
        <dbReference type="ARBA" id="ARBA00005565"/>
    </source>
</evidence>
<accession>C0GJQ0</accession>
<dbReference type="Pfam" id="PF00156">
    <property type="entry name" value="Pribosyltran"/>
    <property type="match status" value="1"/>
</dbReference>
<evidence type="ECO:0000256" key="4">
    <source>
        <dbReference type="ARBA" id="ARBA00023163"/>
    </source>
</evidence>
<protein>
    <recommendedName>
        <fullName evidence="5">Bifunctional protein PyrR</fullName>
    </recommendedName>
    <domain>
        <recommendedName>
            <fullName evidence="5">Pyrimidine operon regulatory protein</fullName>
        </recommendedName>
    </domain>
    <domain>
        <recommendedName>
            <fullName evidence="5">Uracil phosphoribosyltransferase</fullName>
            <shortName evidence="5">UPRTase</shortName>
            <ecNumber evidence="5">2.4.2.9</ecNumber>
        </recommendedName>
    </domain>
</protein>
<keyword evidence="3 5" id="KW-0805">Transcription regulation</keyword>
<reference evidence="7 8" key="1">
    <citation type="submission" date="2009-02" db="EMBL/GenBank/DDBJ databases">
        <title>Sequencing of the draft genome and assembly of Dethiobacter alkaliphilus AHT 1.</title>
        <authorList>
            <consortium name="US DOE Joint Genome Institute (JGI-PGF)"/>
            <person name="Lucas S."/>
            <person name="Copeland A."/>
            <person name="Lapidus A."/>
            <person name="Glavina del Rio T."/>
            <person name="Dalin E."/>
            <person name="Tice H."/>
            <person name="Bruce D."/>
            <person name="Goodwin L."/>
            <person name="Pitluck S."/>
            <person name="Larimer F."/>
            <person name="Land M.L."/>
            <person name="Hauser L."/>
            <person name="Muyzer G."/>
        </authorList>
    </citation>
    <scope>NUCLEOTIDE SEQUENCE [LARGE SCALE GENOMIC DNA]</scope>
    <source>
        <strain evidence="7 8">AHT 1</strain>
    </source>
</reference>
<dbReference type="EMBL" id="ACJM01000017">
    <property type="protein sequence ID" value="EEG76472.1"/>
    <property type="molecule type" value="Genomic_DNA"/>
</dbReference>
<dbReference type="GO" id="GO:0003723">
    <property type="term" value="F:RNA binding"/>
    <property type="evidence" value="ECO:0007669"/>
    <property type="project" value="UniProtKB-UniRule"/>
</dbReference>
<dbReference type="STRING" id="555088.DealDRAFT_2709"/>
<comment type="caution">
    <text evidence="7">The sequence shown here is derived from an EMBL/GenBank/DDBJ whole genome shotgun (WGS) entry which is preliminary data.</text>
</comment>
<dbReference type="NCBIfam" id="NF003548">
    <property type="entry name" value="PRK05205.1-4"/>
    <property type="match status" value="1"/>
</dbReference>
<evidence type="ECO:0000313" key="8">
    <source>
        <dbReference type="Proteomes" id="UP000006443"/>
    </source>
</evidence>
<feature type="short sequence motif" description="PRPP-binding" evidence="5">
    <location>
        <begin position="99"/>
        <end position="111"/>
    </location>
</feature>
<dbReference type="GO" id="GO:0004845">
    <property type="term" value="F:uracil phosphoribosyltransferase activity"/>
    <property type="evidence" value="ECO:0007669"/>
    <property type="project" value="UniProtKB-UniRule"/>
</dbReference>
<comment type="subunit">
    <text evidence="5">Homodimer and homohexamer; in equilibrium.</text>
</comment>
<dbReference type="OrthoDB" id="9802227at2"/>
<gene>
    <name evidence="5" type="primary">pyrR</name>
    <name evidence="7" type="ORF">DealDRAFT_2709</name>
</gene>
<dbReference type="GO" id="GO:0006353">
    <property type="term" value="P:DNA-templated transcription termination"/>
    <property type="evidence" value="ECO:0007669"/>
    <property type="project" value="UniProtKB-UniRule"/>
</dbReference>
<dbReference type="HAMAP" id="MF_01219">
    <property type="entry name" value="PyrR"/>
    <property type="match status" value="1"/>
</dbReference>
<proteinExistence type="inferred from homology"/>
<dbReference type="InterPro" id="IPR050137">
    <property type="entry name" value="PyrR_bifunctional"/>
</dbReference>
<dbReference type="PANTHER" id="PTHR11608:SF0">
    <property type="entry name" value="BIFUNCTIONAL PROTEIN PYRR"/>
    <property type="match status" value="1"/>
</dbReference>
<evidence type="ECO:0000256" key="3">
    <source>
        <dbReference type="ARBA" id="ARBA00023015"/>
    </source>
</evidence>
<comment type="similarity">
    <text evidence="1 5">Belongs to the purine/pyrimidine phosphoribosyltransferase family. PyrR subfamily.</text>
</comment>
<dbReference type="NCBIfam" id="NF003549">
    <property type="entry name" value="PRK05205.1-5"/>
    <property type="match status" value="1"/>
</dbReference>
<name>C0GJQ0_DETAL</name>
<dbReference type="Gene3D" id="3.40.50.2020">
    <property type="match status" value="1"/>
</dbReference>
<organism evidence="7 8">
    <name type="scientific">Dethiobacter alkaliphilus AHT 1</name>
    <dbReference type="NCBI Taxonomy" id="555088"/>
    <lineage>
        <taxon>Bacteria</taxon>
        <taxon>Bacillati</taxon>
        <taxon>Bacillota</taxon>
        <taxon>Dethiobacteria</taxon>
        <taxon>Dethiobacterales</taxon>
        <taxon>Dethiobacteraceae</taxon>
        <taxon>Dethiobacter</taxon>
    </lineage>
</organism>
<comment type="catalytic activity">
    <reaction evidence="5">
        <text>UMP + diphosphate = 5-phospho-alpha-D-ribose 1-diphosphate + uracil</text>
        <dbReference type="Rhea" id="RHEA:13017"/>
        <dbReference type="ChEBI" id="CHEBI:17568"/>
        <dbReference type="ChEBI" id="CHEBI:33019"/>
        <dbReference type="ChEBI" id="CHEBI:57865"/>
        <dbReference type="ChEBI" id="CHEBI:58017"/>
        <dbReference type="EC" id="2.4.2.9"/>
    </reaction>
</comment>
<dbReference type="InterPro" id="IPR000836">
    <property type="entry name" value="PRTase_dom"/>
</dbReference>
<feature type="domain" description="Phosphoribosyltransferase" evidence="6">
    <location>
        <begin position="5"/>
        <end position="155"/>
    </location>
</feature>
<keyword evidence="5 7" id="KW-0808">Transferase</keyword>
<dbReference type="SUPFAM" id="SSF53271">
    <property type="entry name" value="PRTase-like"/>
    <property type="match status" value="1"/>
</dbReference>
<dbReference type="EC" id="2.4.2.9" evidence="5"/>
<dbReference type="CDD" id="cd06223">
    <property type="entry name" value="PRTases_typeI"/>
    <property type="match status" value="1"/>
</dbReference>
<sequence>MRIKKQIMDAEGVRRALTRIAHEIVERNKGTEGLVLLGIRTRGVPLAERIARKISIIEGTMPPVGYVDITLYRDDLTYFEEKPPAAQTKVNVPITDSKVILVDDVLFTGRTIRAAMDAVIDWGRPQCIQLAVLVDRGHRELPIRADYVGKNVPTSHRENIAVVLEEVDNEPDQALITESGH</sequence>
<dbReference type="PANTHER" id="PTHR11608">
    <property type="entry name" value="BIFUNCTIONAL PROTEIN PYRR"/>
    <property type="match status" value="1"/>
</dbReference>
<dbReference type="Proteomes" id="UP000006443">
    <property type="component" value="Unassembled WGS sequence"/>
</dbReference>
<comment type="function">
    <text evidence="5">Also displays a weak uracil phosphoribosyltransferase activity which is not physiologically significant.</text>
</comment>
<dbReference type="FunFam" id="3.40.50.2020:FF:000020">
    <property type="entry name" value="Bifunctional protein PyrR"/>
    <property type="match status" value="1"/>
</dbReference>
<dbReference type="InterPro" id="IPR029057">
    <property type="entry name" value="PRTase-like"/>
</dbReference>
<dbReference type="eggNOG" id="COG2065">
    <property type="taxonomic scope" value="Bacteria"/>
</dbReference>
<dbReference type="InterPro" id="IPR023050">
    <property type="entry name" value="PyrR"/>
</dbReference>
<dbReference type="RefSeq" id="WP_008518382.1">
    <property type="nucleotide sequence ID" value="NZ_ACJM01000017.1"/>
</dbReference>
<evidence type="ECO:0000256" key="5">
    <source>
        <dbReference type="HAMAP-Rule" id="MF_01219"/>
    </source>
</evidence>
<keyword evidence="2 5" id="KW-0806">Transcription termination</keyword>
<evidence type="ECO:0000256" key="2">
    <source>
        <dbReference type="ARBA" id="ARBA00022472"/>
    </source>
</evidence>
<dbReference type="NCBIfam" id="NF003547">
    <property type="entry name" value="PRK05205.1-3"/>
    <property type="match status" value="1"/>
</dbReference>
<keyword evidence="5 7" id="KW-0328">Glycosyltransferase</keyword>
<dbReference type="AlphaFoldDB" id="C0GJQ0"/>
<comment type="function">
    <text evidence="5">Regulates transcriptional attenuation of the pyrimidine nucleotide (pyr) operon by binding in a uridine-dependent manner to specific sites on pyr mRNA. This disrupts an antiterminator hairpin in the RNA and favors formation of a downstream transcription terminator, leading to a reduced expression of downstream genes.</text>
</comment>
<keyword evidence="4 5" id="KW-0804">Transcription</keyword>
<keyword evidence="8" id="KW-1185">Reference proteome</keyword>
<evidence type="ECO:0000259" key="6">
    <source>
        <dbReference type="Pfam" id="PF00156"/>
    </source>
</evidence>
<evidence type="ECO:0000313" key="7">
    <source>
        <dbReference type="EMBL" id="EEG76472.1"/>
    </source>
</evidence>